<name>A0A830CLC3_9LAMI</name>
<comment type="caution">
    <text evidence="1">The sequence shown here is derived from an EMBL/GenBank/DDBJ whole genome shotgun (WGS) entry which is preliminary data.</text>
</comment>
<protein>
    <submittedName>
        <fullName evidence="1">Uncharacterized protein</fullName>
    </submittedName>
</protein>
<accession>A0A830CLC3</accession>
<evidence type="ECO:0000313" key="1">
    <source>
        <dbReference type="EMBL" id="GFQ01478.1"/>
    </source>
</evidence>
<dbReference type="OrthoDB" id="637682at2759"/>
<evidence type="ECO:0000313" key="2">
    <source>
        <dbReference type="Proteomes" id="UP000653305"/>
    </source>
</evidence>
<sequence length="227" mass="25519">MFNELVLQQAPTYMHSRHNADVNGMQHPCLTSMHHMRKFYWAIQCPISKSPLTWNNFKNSNSSLSTPESDPSIQNPPEKEYFISYLTPFSVDKKLGEQISAQLRLPQGHNRSPKNGLSSGADRGLLVNIRNVDELAANKSITQCEKGGKELKRSLLEHVVPEIPAGEDLNNVVVYVDMLAGARELLFSICTHEQSVDNCYRDITEALAPSSWERQRRGGEVEEVPEG</sequence>
<dbReference type="EMBL" id="BMAC01000687">
    <property type="protein sequence ID" value="GFQ01478.1"/>
    <property type="molecule type" value="Genomic_DNA"/>
</dbReference>
<gene>
    <name evidence="1" type="ORF">PHJA_002291700</name>
</gene>
<dbReference type="AlphaFoldDB" id="A0A830CLC3"/>
<organism evidence="1 2">
    <name type="scientific">Phtheirospermum japonicum</name>
    <dbReference type="NCBI Taxonomy" id="374723"/>
    <lineage>
        <taxon>Eukaryota</taxon>
        <taxon>Viridiplantae</taxon>
        <taxon>Streptophyta</taxon>
        <taxon>Embryophyta</taxon>
        <taxon>Tracheophyta</taxon>
        <taxon>Spermatophyta</taxon>
        <taxon>Magnoliopsida</taxon>
        <taxon>eudicotyledons</taxon>
        <taxon>Gunneridae</taxon>
        <taxon>Pentapetalae</taxon>
        <taxon>asterids</taxon>
        <taxon>lamiids</taxon>
        <taxon>Lamiales</taxon>
        <taxon>Orobanchaceae</taxon>
        <taxon>Orobanchaceae incertae sedis</taxon>
        <taxon>Phtheirospermum</taxon>
    </lineage>
</organism>
<dbReference type="Proteomes" id="UP000653305">
    <property type="component" value="Unassembled WGS sequence"/>
</dbReference>
<reference evidence="1" key="1">
    <citation type="submission" date="2020-07" db="EMBL/GenBank/DDBJ databases">
        <title>Ethylene signaling mediates host invasion by parasitic plants.</title>
        <authorList>
            <person name="Yoshida S."/>
        </authorList>
    </citation>
    <scope>NUCLEOTIDE SEQUENCE</scope>
    <source>
        <strain evidence="1">Okayama</strain>
    </source>
</reference>
<keyword evidence="2" id="KW-1185">Reference proteome</keyword>
<proteinExistence type="predicted"/>